<dbReference type="Proteomes" id="UP000266272">
    <property type="component" value="Unassembled WGS sequence"/>
</dbReference>
<accession>A0A395P0F2</accession>
<gene>
    <name evidence="2" type="ORF">TARUN_379</name>
</gene>
<feature type="region of interest" description="Disordered" evidence="1">
    <location>
        <begin position="1"/>
        <end position="24"/>
    </location>
</feature>
<protein>
    <recommendedName>
        <fullName evidence="4">F-box domain-containing protein</fullName>
    </recommendedName>
</protein>
<dbReference type="OrthoDB" id="4874137at2759"/>
<sequence>MNSPHKDFAPLLTPPPSPSPWTGKPRLSIASLPPEIIQIIMGFLPTKFDLRNLAATLPYFAAVLKASKVPILKTMITSSLHPSNIDICLLTMGVMQVTRQGDDIWKCLYALAQSPTLDTIRDPETLCNMLDLTAYINYLVVIYAYPKFPDTFWRRALRKYSDRWPDGCVPDGNVSIDPETRTRLHEVALRLWNVRDAAFGNQPGLPPPAEHSDEVMALFQREMFCAELKLRCDQVAELGHNIPEWMFEEAPGDGVQSFLELL</sequence>
<evidence type="ECO:0000313" key="2">
    <source>
        <dbReference type="EMBL" id="RFU81789.1"/>
    </source>
</evidence>
<reference evidence="2 3" key="1">
    <citation type="journal article" date="2018" name="PLoS Pathog.">
        <title>Evolution of structural diversity of trichothecenes, a family of toxins produced by plant pathogenic and entomopathogenic fungi.</title>
        <authorList>
            <person name="Proctor R.H."/>
            <person name="McCormick S.P."/>
            <person name="Kim H.S."/>
            <person name="Cardoza R.E."/>
            <person name="Stanley A.M."/>
            <person name="Lindo L."/>
            <person name="Kelly A."/>
            <person name="Brown D.W."/>
            <person name="Lee T."/>
            <person name="Vaughan M.M."/>
            <person name="Alexander N.J."/>
            <person name="Busman M."/>
            <person name="Gutierrez S."/>
        </authorList>
    </citation>
    <scope>NUCLEOTIDE SEQUENCE [LARGE SCALE GENOMIC DNA]</scope>
    <source>
        <strain evidence="2 3">IBT 40837</strain>
    </source>
</reference>
<proteinExistence type="predicted"/>
<organism evidence="2 3">
    <name type="scientific">Trichoderma arundinaceum</name>
    <dbReference type="NCBI Taxonomy" id="490622"/>
    <lineage>
        <taxon>Eukaryota</taxon>
        <taxon>Fungi</taxon>
        <taxon>Dikarya</taxon>
        <taxon>Ascomycota</taxon>
        <taxon>Pezizomycotina</taxon>
        <taxon>Sordariomycetes</taxon>
        <taxon>Hypocreomycetidae</taxon>
        <taxon>Hypocreales</taxon>
        <taxon>Hypocreaceae</taxon>
        <taxon>Trichoderma</taxon>
    </lineage>
</organism>
<keyword evidence="3" id="KW-1185">Reference proteome</keyword>
<name>A0A395P0F2_TRIAR</name>
<comment type="caution">
    <text evidence="2">The sequence shown here is derived from an EMBL/GenBank/DDBJ whole genome shotgun (WGS) entry which is preliminary data.</text>
</comment>
<evidence type="ECO:0000256" key="1">
    <source>
        <dbReference type="SAM" id="MobiDB-lite"/>
    </source>
</evidence>
<evidence type="ECO:0000313" key="3">
    <source>
        <dbReference type="Proteomes" id="UP000266272"/>
    </source>
</evidence>
<dbReference type="AlphaFoldDB" id="A0A395P0F2"/>
<evidence type="ECO:0008006" key="4">
    <source>
        <dbReference type="Google" id="ProtNLM"/>
    </source>
</evidence>
<dbReference type="EMBL" id="PXOA01000026">
    <property type="protein sequence ID" value="RFU81789.1"/>
    <property type="molecule type" value="Genomic_DNA"/>
</dbReference>